<dbReference type="Pfam" id="PF08240">
    <property type="entry name" value="ADH_N"/>
    <property type="match status" value="1"/>
</dbReference>
<dbReference type="AlphaFoldDB" id="A0A158I6K2"/>
<dbReference type="InterPro" id="IPR013154">
    <property type="entry name" value="ADH-like_N"/>
</dbReference>
<evidence type="ECO:0000259" key="7">
    <source>
        <dbReference type="SMART" id="SM00829"/>
    </source>
</evidence>
<protein>
    <submittedName>
        <fullName evidence="8">Alcohol dehydrogenase</fullName>
    </submittedName>
</protein>
<comment type="similarity">
    <text evidence="2 6">Belongs to the zinc-containing alcohol dehydrogenase family.</text>
</comment>
<dbReference type="PROSITE" id="PS00059">
    <property type="entry name" value="ADH_ZINC"/>
    <property type="match status" value="1"/>
</dbReference>
<dbReference type="PANTHER" id="PTHR42813">
    <property type="entry name" value="ZINC-TYPE ALCOHOL DEHYDROGENASE-LIKE"/>
    <property type="match status" value="1"/>
</dbReference>
<proteinExistence type="inferred from homology"/>
<keyword evidence="3 6" id="KW-0479">Metal-binding</keyword>
<dbReference type="RefSeq" id="WP_060858579.1">
    <property type="nucleotide sequence ID" value="NZ_FCOC02000027.1"/>
</dbReference>
<dbReference type="CDD" id="cd08286">
    <property type="entry name" value="FDH_like_ADH2"/>
    <property type="match status" value="1"/>
</dbReference>
<sequence>MKALVYHGAGKKSLDERPVPKLVSATDAIVKVTHTTICGTDLHILKGDVPTCEPGRILGHEGVGVIEEVGAAVSTFKPGDHVLISCITSCGKCEYCRRGMYSHCTTGGWILGNRIDGTQAEYVRIPHAETSLYPIPADADEEALVMLSDILPTGFECGVLNGRVQPGSTVAIVGSGPIGLAALLTAQFYTPAQIIMIDRDANRLEIARTFGATACVDISQEDAVEQIMKLTEGVGVDCAIEAVGVPASFEMCEAIIAPGGTIANVGVHGVKADLHLEHLWDRNISITTRLVDTVSTPMLLKTVRAGKLEANKLITHRFSLNDMLKAYETFGQAADTHALKVVINAV</sequence>
<evidence type="ECO:0000256" key="2">
    <source>
        <dbReference type="ARBA" id="ARBA00008072"/>
    </source>
</evidence>
<keyword evidence="4 6" id="KW-0862">Zinc</keyword>
<dbReference type="InterPro" id="IPR002328">
    <property type="entry name" value="ADH_Zn_CS"/>
</dbReference>
<dbReference type="InterPro" id="IPR036291">
    <property type="entry name" value="NAD(P)-bd_dom_sf"/>
</dbReference>
<dbReference type="GO" id="GO:0016616">
    <property type="term" value="F:oxidoreductase activity, acting on the CH-OH group of donors, NAD or NADP as acceptor"/>
    <property type="evidence" value="ECO:0007669"/>
    <property type="project" value="UniProtKB-ARBA"/>
</dbReference>
<dbReference type="Pfam" id="PF00107">
    <property type="entry name" value="ADH_zinc_N"/>
    <property type="match status" value="1"/>
</dbReference>
<comment type="cofactor">
    <cofactor evidence="1 6">
        <name>Zn(2+)</name>
        <dbReference type="ChEBI" id="CHEBI:29105"/>
    </cofactor>
</comment>
<dbReference type="InterPro" id="IPR013149">
    <property type="entry name" value="ADH-like_C"/>
</dbReference>
<evidence type="ECO:0000256" key="1">
    <source>
        <dbReference type="ARBA" id="ARBA00001947"/>
    </source>
</evidence>
<reference evidence="8 9" key="1">
    <citation type="submission" date="2016-01" db="EMBL/GenBank/DDBJ databases">
        <authorList>
            <person name="Oliw E.H."/>
        </authorList>
    </citation>
    <scope>NUCLEOTIDE SEQUENCE [LARGE SCALE GENOMIC DNA]</scope>
    <source>
        <strain evidence="8">LMG 22029</strain>
    </source>
</reference>
<dbReference type="SUPFAM" id="SSF51735">
    <property type="entry name" value="NAD(P)-binding Rossmann-fold domains"/>
    <property type="match status" value="1"/>
</dbReference>
<feature type="domain" description="Enoyl reductase (ER)" evidence="7">
    <location>
        <begin position="8"/>
        <end position="343"/>
    </location>
</feature>
<dbReference type="InterPro" id="IPR020843">
    <property type="entry name" value="ER"/>
</dbReference>
<dbReference type="SUPFAM" id="SSF50129">
    <property type="entry name" value="GroES-like"/>
    <property type="match status" value="1"/>
</dbReference>
<evidence type="ECO:0000313" key="8">
    <source>
        <dbReference type="EMBL" id="SAL52196.1"/>
    </source>
</evidence>
<dbReference type="EMBL" id="FCOC02000027">
    <property type="protein sequence ID" value="SAL52196.1"/>
    <property type="molecule type" value="Genomic_DNA"/>
</dbReference>
<dbReference type="PANTHER" id="PTHR42813:SF4">
    <property type="entry name" value="NADP-DEPENDENT ISOPROPANOL DEHYDROGENASE"/>
    <property type="match status" value="1"/>
</dbReference>
<keyword evidence="5" id="KW-0560">Oxidoreductase</keyword>
<dbReference type="Gene3D" id="3.40.50.720">
    <property type="entry name" value="NAD(P)-binding Rossmann-like Domain"/>
    <property type="match status" value="1"/>
</dbReference>
<dbReference type="SMART" id="SM00829">
    <property type="entry name" value="PKS_ER"/>
    <property type="match status" value="1"/>
</dbReference>
<accession>A0A158I6K2</accession>
<dbReference type="InterPro" id="IPR011032">
    <property type="entry name" value="GroES-like_sf"/>
</dbReference>
<evidence type="ECO:0000256" key="6">
    <source>
        <dbReference type="RuleBase" id="RU361277"/>
    </source>
</evidence>
<evidence type="ECO:0000256" key="4">
    <source>
        <dbReference type="ARBA" id="ARBA00022833"/>
    </source>
</evidence>
<dbReference type="Gene3D" id="3.90.180.10">
    <property type="entry name" value="Medium-chain alcohol dehydrogenases, catalytic domain"/>
    <property type="match status" value="1"/>
</dbReference>
<evidence type="ECO:0000313" key="9">
    <source>
        <dbReference type="Proteomes" id="UP000054893"/>
    </source>
</evidence>
<dbReference type="OrthoDB" id="9773078at2"/>
<evidence type="ECO:0000256" key="5">
    <source>
        <dbReference type="ARBA" id="ARBA00023002"/>
    </source>
</evidence>
<organism evidence="8 9">
    <name type="scientific">Caballeronia sordidicola</name>
    <name type="common">Burkholderia sordidicola</name>
    <dbReference type="NCBI Taxonomy" id="196367"/>
    <lineage>
        <taxon>Bacteria</taxon>
        <taxon>Pseudomonadati</taxon>
        <taxon>Pseudomonadota</taxon>
        <taxon>Betaproteobacteria</taxon>
        <taxon>Burkholderiales</taxon>
        <taxon>Burkholderiaceae</taxon>
        <taxon>Caballeronia</taxon>
    </lineage>
</organism>
<dbReference type="GO" id="GO:0008270">
    <property type="term" value="F:zinc ion binding"/>
    <property type="evidence" value="ECO:0007669"/>
    <property type="project" value="InterPro"/>
</dbReference>
<gene>
    <name evidence="8" type="ORF">AWB64_05610</name>
</gene>
<name>A0A158I6K2_CABSO</name>
<evidence type="ECO:0000256" key="3">
    <source>
        <dbReference type="ARBA" id="ARBA00022723"/>
    </source>
</evidence>
<dbReference type="Proteomes" id="UP000054893">
    <property type="component" value="Unassembled WGS sequence"/>
</dbReference>